<dbReference type="Pfam" id="PF06101">
    <property type="entry name" value="Vps62"/>
    <property type="match status" value="2"/>
</dbReference>
<evidence type="ECO:0000313" key="1">
    <source>
        <dbReference type="EMBL" id="KAF5808082.1"/>
    </source>
</evidence>
<dbReference type="AlphaFoldDB" id="A0A251UUR1"/>
<dbReference type="PANTHER" id="PTHR48219:SF1">
    <property type="entry name" value="VACUOLAR PROTEIN SORTING-ASSOCIATED PROTEIN 62"/>
    <property type="match status" value="1"/>
</dbReference>
<protein>
    <submittedName>
        <fullName evidence="1 2">Vacuolar protein sorting-associated protein</fullName>
    </submittedName>
</protein>
<proteinExistence type="predicted"/>
<dbReference type="STRING" id="4232.A0A251UUR1"/>
<reference evidence="1 3" key="1">
    <citation type="journal article" date="2017" name="Nature">
        <title>The sunflower genome provides insights into oil metabolism, flowering and Asterid evolution.</title>
        <authorList>
            <person name="Badouin H."/>
            <person name="Gouzy J."/>
            <person name="Grassa C.J."/>
            <person name="Murat F."/>
            <person name="Staton S.E."/>
            <person name="Cottret L."/>
            <person name="Lelandais-Briere C."/>
            <person name="Owens G.L."/>
            <person name="Carrere S."/>
            <person name="Mayjonade B."/>
            <person name="Legrand L."/>
            <person name="Gill N."/>
            <person name="Kane N.C."/>
            <person name="Bowers J.E."/>
            <person name="Hubner S."/>
            <person name="Bellec A."/>
            <person name="Berard A."/>
            <person name="Berges H."/>
            <person name="Blanchet N."/>
            <person name="Boniface M.C."/>
            <person name="Brunel D."/>
            <person name="Catrice O."/>
            <person name="Chaidir N."/>
            <person name="Claudel C."/>
            <person name="Donnadieu C."/>
            <person name="Faraut T."/>
            <person name="Fievet G."/>
            <person name="Helmstetter N."/>
            <person name="King M."/>
            <person name="Knapp S.J."/>
            <person name="Lai Z."/>
            <person name="Le Paslier M.C."/>
            <person name="Lippi Y."/>
            <person name="Lorenzon L."/>
            <person name="Mandel J.R."/>
            <person name="Marage G."/>
            <person name="Marchand G."/>
            <person name="Marquand E."/>
            <person name="Bret-Mestries E."/>
            <person name="Morien E."/>
            <person name="Nambeesan S."/>
            <person name="Nguyen T."/>
            <person name="Pegot-Espagnet P."/>
            <person name="Pouilly N."/>
            <person name="Raftis F."/>
            <person name="Sallet E."/>
            <person name="Schiex T."/>
            <person name="Thomas J."/>
            <person name="Vandecasteele C."/>
            <person name="Vares D."/>
            <person name="Vear F."/>
            <person name="Vautrin S."/>
            <person name="Crespi M."/>
            <person name="Mangin B."/>
            <person name="Burke J.M."/>
            <person name="Salse J."/>
            <person name="Munos S."/>
            <person name="Vincourt P."/>
            <person name="Rieseberg L.H."/>
            <person name="Langlade N.B."/>
        </authorList>
    </citation>
    <scope>NUCLEOTIDE SEQUENCE [LARGE SCALE GENOMIC DNA]</scope>
    <source>
        <strain evidence="3">cv. SF193</strain>
        <tissue evidence="1">Leaves</tissue>
    </source>
</reference>
<dbReference type="PANTHER" id="PTHR48219">
    <property type="entry name" value="VACUOLAR PROTEIN SORTING-ASSOCIATED PROTEIN 62-RELATED"/>
    <property type="match status" value="1"/>
</dbReference>
<dbReference type="Proteomes" id="UP000215914">
    <property type="component" value="Chromosome 4"/>
</dbReference>
<gene>
    <name evidence="2" type="ORF">HannXRQ_Chr04g0096471</name>
    <name evidence="1" type="ORF">HanXRQr2_Chr04g0141411</name>
</gene>
<reference evidence="1" key="3">
    <citation type="submission" date="2020-06" db="EMBL/GenBank/DDBJ databases">
        <title>Helianthus annuus Genome sequencing and assembly Release 2.</title>
        <authorList>
            <person name="Gouzy J."/>
            <person name="Langlade N."/>
            <person name="Munos S."/>
        </authorList>
    </citation>
    <scope>NUCLEOTIDE SEQUENCE</scope>
    <source>
        <tissue evidence="1">Leaves</tissue>
    </source>
</reference>
<dbReference type="Gramene" id="mRNA:HanXRQr2_Chr04g0141411">
    <property type="protein sequence ID" value="CDS:HanXRQr2_Chr04g0141411.1"/>
    <property type="gene ID" value="HanXRQr2_Chr04g0141411"/>
</dbReference>
<evidence type="ECO:0000313" key="2">
    <source>
        <dbReference type="EMBL" id="OTG27107.1"/>
    </source>
</evidence>
<accession>A0A251UUR1</accession>
<organism evidence="2 3">
    <name type="scientific">Helianthus annuus</name>
    <name type="common">Common sunflower</name>
    <dbReference type="NCBI Taxonomy" id="4232"/>
    <lineage>
        <taxon>Eukaryota</taxon>
        <taxon>Viridiplantae</taxon>
        <taxon>Streptophyta</taxon>
        <taxon>Embryophyta</taxon>
        <taxon>Tracheophyta</taxon>
        <taxon>Spermatophyta</taxon>
        <taxon>Magnoliopsida</taxon>
        <taxon>eudicotyledons</taxon>
        <taxon>Gunneridae</taxon>
        <taxon>Pentapetalae</taxon>
        <taxon>asterids</taxon>
        <taxon>campanulids</taxon>
        <taxon>Asterales</taxon>
        <taxon>Asteraceae</taxon>
        <taxon>Asteroideae</taxon>
        <taxon>Heliantheae alliance</taxon>
        <taxon>Heliantheae</taxon>
        <taxon>Helianthus</taxon>
    </lineage>
</organism>
<dbReference type="InParanoid" id="A0A251UUR1"/>
<sequence>MAMFAVVLIAKDTTGDPSQGALKSPIDYTLIWTSKGLNVSQREDGYIWLPVPPDGYKAIGHIVTTSPEKPSLDKVRCVRYNFTDLTKVDKWIWGHKTRWGLSIVHLHTTKPKTRALSVPTGMFLARNGSNTHELACLKMVKTDPYSAMPNSLQIRTMINAYAPWVYFHPHEQYFPSSVLWFFENGAELHQHDQPPRLVINDGDNLPNNGTVDDAFLDLPQDQPSKERLQKGFLPNAIAYIHVKPALGGICTDLAIWLYYPFNGGGKFQLGPFTIDLGKIGEHVSDWEHITLRVDNFHGTLTAVYLSQHAKGKWLTPSEFELMNGTRPVVYASLHGHAHYSTPTSHVHVAGILDSSDIQMLYDELQIMSDSRKSSMFKEESFFGFGARDDVAKSNNVMDIASTYNVICVDYMESGIEPWLDYTGRWGPKITYEFTEEMMIIADSFPHIVRKLVIKLLRKLPPELLGEEGPQGPKMKESWTGDERV</sequence>
<dbReference type="InterPro" id="IPR009291">
    <property type="entry name" value="Vps62"/>
</dbReference>
<name>A0A251UUR1_HELAN</name>
<keyword evidence="3" id="KW-1185">Reference proteome</keyword>
<dbReference type="EMBL" id="MNCJ02000319">
    <property type="protein sequence ID" value="KAF5808082.1"/>
    <property type="molecule type" value="Genomic_DNA"/>
</dbReference>
<evidence type="ECO:0000313" key="3">
    <source>
        <dbReference type="Proteomes" id="UP000215914"/>
    </source>
</evidence>
<dbReference type="EMBL" id="CM007893">
    <property type="protein sequence ID" value="OTG27107.1"/>
    <property type="molecule type" value="Genomic_DNA"/>
</dbReference>
<reference evidence="2" key="2">
    <citation type="submission" date="2017-02" db="EMBL/GenBank/DDBJ databases">
        <title>Sunflower complete genome.</title>
        <authorList>
            <person name="Langlade N."/>
            <person name="Munos S."/>
        </authorList>
    </citation>
    <scope>NUCLEOTIDE SEQUENCE [LARGE SCALE GENOMIC DNA]</scope>
    <source>
        <tissue evidence="2">Leaves</tissue>
    </source>
</reference>